<dbReference type="STRING" id="106582.ENSMZEP00005036017"/>
<reference evidence="1" key="3">
    <citation type="submission" date="2025-09" db="UniProtKB">
        <authorList>
            <consortium name="Ensembl"/>
        </authorList>
    </citation>
    <scope>IDENTIFICATION</scope>
</reference>
<sequence>MREFLEKVPVVLLSESHRKELNNPVTQEEVRLAINSLKGGKVPGPDGFCPEFYKKLNSFKNEQLPPTLRQANILLILKKNKCPDRCESYRPISLINVDAKLLSKLLVRRLEGILPLLINLDQTGFIQNRFSSTNIRRLLNTRKICISCENAVWMP</sequence>
<dbReference type="PANTHER" id="PTHR19446">
    <property type="entry name" value="REVERSE TRANSCRIPTASES"/>
    <property type="match status" value="1"/>
</dbReference>
<keyword evidence="2" id="KW-1185">Reference proteome</keyword>
<dbReference type="Ensembl" id="ENSMZET00005037287.1">
    <property type="protein sequence ID" value="ENSMZEP00005036017.1"/>
    <property type="gene ID" value="ENSMZEG00005026872.1"/>
</dbReference>
<dbReference type="Proteomes" id="UP000265160">
    <property type="component" value="LG5"/>
</dbReference>
<name>A0A3P9DP59_9CICH</name>
<dbReference type="AlphaFoldDB" id="A0A3P9DP59"/>
<dbReference type="GeneTree" id="ENSGT00940000163630"/>
<evidence type="ECO:0000313" key="1">
    <source>
        <dbReference type="Ensembl" id="ENSMZEP00005036017.1"/>
    </source>
</evidence>
<reference evidence="1 2" key="1">
    <citation type="journal article" date="2014" name="Nature">
        <title>The genomic substrate for adaptive radiation in African cichlid fish.</title>
        <authorList>
            <person name="Brawand D."/>
            <person name="Wagner C.E."/>
            <person name="Li Y.I."/>
            <person name="Malinsky M."/>
            <person name="Keller I."/>
            <person name="Fan S."/>
            <person name="Simakov O."/>
            <person name="Ng A.Y."/>
            <person name="Lim Z.W."/>
            <person name="Bezault E."/>
            <person name="Turner-Maier J."/>
            <person name="Johnson J."/>
            <person name="Alcazar R."/>
            <person name="Noh H.J."/>
            <person name="Russell P."/>
            <person name="Aken B."/>
            <person name="Alfoldi J."/>
            <person name="Amemiya C."/>
            <person name="Azzouzi N."/>
            <person name="Baroiller J.F."/>
            <person name="Barloy-Hubler F."/>
            <person name="Berlin A."/>
            <person name="Bloomquist R."/>
            <person name="Carleton K.L."/>
            <person name="Conte M.A."/>
            <person name="D'Cotta H."/>
            <person name="Eshel O."/>
            <person name="Gaffney L."/>
            <person name="Galibert F."/>
            <person name="Gante H.F."/>
            <person name="Gnerre S."/>
            <person name="Greuter L."/>
            <person name="Guyon R."/>
            <person name="Haddad N.S."/>
            <person name="Haerty W."/>
            <person name="Harris R.M."/>
            <person name="Hofmann H.A."/>
            <person name="Hourlier T."/>
            <person name="Hulata G."/>
            <person name="Jaffe D.B."/>
            <person name="Lara M."/>
            <person name="Lee A.P."/>
            <person name="MacCallum I."/>
            <person name="Mwaiko S."/>
            <person name="Nikaido M."/>
            <person name="Nishihara H."/>
            <person name="Ozouf-Costaz C."/>
            <person name="Penman D.J."/>
            <person name="Przybylski D."/>
            <person name="Rakotomanga M."/>
            <person name="Renn S.C.P."/>
            <person name="Ribeiro F.J."/>
            <person name="Ron M."/>
            <person name="Salzburger W."/>
            <person name="Sanchez-Pulido L."/>
            <person name="Santos M.E."/>
            <person name="Searle S."/>
            <person name="Sharpe T."/>
            <person name="Swofford R."/>
            <person name="Tan F.J."/>
            <person name="Williams L."/>
            <person name="Young S."/>
            <person name="Yin S."/>
            <person name="Okada N."/>
            <person name="Kocher T.D."/>
            <person name="Miska E.A."/>
            <person name="Lander E.S."/>
            <person name="Venkatesh B."/>
            <person name="Fernald R.D."/>
            <person name="Meyer A."/>
            <person name="Ponting C.P."/>
            <person name="Streelman J.T."/>
            <person name="Lindblad-Toh K."/>
            <person name="Seehausen O."/>
            <person name="Di Palma F."/>
        </authorList>
    </citation>
    <scope>NUCLEOTIDE SEQUENCE</scope>
</reference>
<organism evidence="1 2">
    <name type="scientific">Maylandia zebra</name>
    <name type="common">zebra mbuna</name>
    <dbReference type="NCBI Taxonomy" id="106582"/>
    <lineage>
        <taxon>Eukaryota</taxon>
        <taxon>Metazoa</taxon>
        <taxon>Chordata</taxon>
        <taxon>Craniata</taxon>
        <taxon>Vertebrata</taxon>
        <taxon>Euteleostomi</taxon>
        <taxon>Actinopterygii</taxon>
        <taxon>Neopterygii</taxon>
        <taxon>Teleostei</taxon>
        <taxon>Neoteleostei</taxon>
        <taxon>Acanthomorphata</taxon>
        <taxon>Ovalentaria</taxon>
        <taxon>Cichlomorphae</taxon>
        <taxon>Cichliformes</taxon>
        <taxon>Cichlidae</taxon>
        <taxon>African cichlids</taxon>
        <taxon>Pseudocrenilabrinae</taxon>
        <taxon>Haplochromini</taxon>
        <taxon>Maylandia</taxon>
        <taxon>Maylandia zebra complex</taxon>
    </lineage>
</organism>
<evidence type="ECO:0000313" key="2">
    <source>
        <dbReference type="Proteomes" id="UP000265160"/>
    </source>
</evidence>
<protein>
    <submittedName>
        <fullName evidence="1">Uncharacterized protein</fullName>
    </submittedName>
</protein>
<reference evidence="1" key="2">
    <citation type="submission" date="2025-08" db="UniProtKB">
        <authorList>
            <consortium name="Ensembl"/>
        </authorList>
    </citation>
    <scope>IDENTIFICATION</scope>
</reference>
<accession>A0A3P9DP59</accession>
<proteinExistence type="predicted"/>